<proteinExistence type="inferred from homology"/>
<dbReference type="RefSeq" id="WP_095085864.1">
    <property type="nucleotide sequence ID" value="NZ_BMDM01000007.1"/>
</dbReference>
<name>A0A239YG34_9STAP</name>
<evidence type="ECO:0000256" key="3">
    <source>
        <dbReference type="ARBA" id="ARBA00019574"/>
    </source>
</evidence>
<gene>
    <name evidence="5" type="ORF">SAMEA4384403_00332</name>
</gene>
<evidence type="ECO:0000256" key="4">
    <source>
        <dbReference type="SAM" id="MobiDB-lite"/>
    </source>
</evidence>
<feature type="region of interest" description="Disordered" evidence="4">
    <location>
        <begin position="144"/>
        <end position="168"/>
    </location>
</feature>
<dbReference type="PANTHER" id="PTHR34297">
    <property type="entry name" value="HYPOTHETICAL CYTOSOLIC PROTEIN-RELATED"/>
    <property type="match status" value="1"/>
</dbReference>
<accession>A0A239YG34</accession>
<comment type="similarity">
    <text evidence="2">Belongs to the asp23 family.</text>
</comment>
<evidence type="ECO:0000313" key="5">
    <source>
        <dbReference type="EMBL" id="SNV57363.1"/>
    </source>
</evidence>
<dbReference type="EMBL" id="LT906462">
    <property type="protein sequence ID" value="SNV57363.1"/>
    <property type="molecule type" value="Genomic_DNA"/>
</dbReference>
<dbReference type="PANTHER" id="PTHR34297:SF3">
    <property type="entry name" value="ALKALINE SHOCK PROTEIN 23"/>
    <property type="match status" value="1"/>
</dbReference>
<dbReference type="Proteomes" id="UP000242084">
    <property type="component" value="Chromosome 1"/>
</dbReference>
<sequence length="168" mass="18515">MANVDNNKAKTSYNEQTGVNEQAREAQQQESLEQQFSNTLSFSDEVVEKIAGIAAREVRGILDMKGGFASSLTDRFTSGNNVTQGVTVEVGEKQAAVDLKVVLEYGESAPRIFKKVADLVKEQVKHMTGLEVVEVNMHVDDVMSKKEYEQKNAASKEEDQGKSGKELQ</sequence>
<dbReference type="InterPro" id="IPR005531">
    <property type="entry name" value="Asp23"/>
</dbReference>
<dbReference type="Pfam" id="PF03780">
    <property type="entry name" value="Asp23"/>
    <property type="match status" value="1"/>
</dbReference>
<feature type="region of interest" description="Disordered" evidence="4">
    <location>
        <begin position="1"/>
        <end position="36"/>
    </location>
</feature>
<protein>
    <recommendedName>
        <fullName evidence="3">Alkaline shock protein 23</fullName>
    </recommendedName>
</protein>
<evidence type="ECO:0000256" key="2">
    <source>
        <dbReference type="ARBA" id="ARBA00005721"/>
    </source>
</evidence>
<evidence type="ECO:0000256" key="1">
    <source>
        <dbReference type="ARBA" id="ARBA00002561"/>
    </source>
</evidence>
<evidence type="ECO:0000313" key="6">
    <source>
        <dbReference type="Proteomes" id="UP000242084"/>
    </source>
</evidence>
<keyword evidence="6" id="KW-1185">Reference proteome</keyword>
<reference evidence="5 6" key="1">
    <citation type="submission" date="2017-06" db="EMBL/GenBank/DDBJ databases">
        <authorList>
            <consortium name="Pathogen Informatics"/>
        </authorList>
    </citation>
    <scope>NUCLEOTIDE SEQUENCE [LARGE SCALE GENOMIC DNA]</scope>
    <source>
        <strain evidence="5 6">NCTC13839</strain>
    </source>
</reference>
<organism evidence="5 6">
    <name type="scientific">Mammaliicoccus stepanovicii</name>
    <dbReference type="NCBI Taxonomy" id="643214"/>
    <lineage>
        <taxon>Bacteria</taxon>
        <taxon>Bacillati</taxon>
        <taxon>Bacillota</taxon>
        <taxon>Bacilli</taxon>
        <taxon>Bacillales</taxon>
        <taxon>Staphylococcaceae</taxon>
        <taxon>Mammaliicoccus</taxon>
    </lineage>
</organism>
<comment type="function">
    <text evidence="1">May play a key role in alkaline pH tolerance.</text>
</comment>
<dbReference type="AlphaFoldDB" id="A0A239YG34"/>
<dbReference type="KEGG" id="sste:SAMEA4384403_0332"/>
<dbReference type="OrthoDB" id="9808942at2"/>